<dbReference type="SUPFAM" id="SSF140741">
    <property type="entry name" value="RUN domain-like"/>
    <property type="match status" value="1"/>
</dbReference>
<dbReference type="Pfam" id="PF02759">
    <property type="entry name" value="RUN"/>
    <property type="match status" value="1"/>
</dbReference>
<dbReference type="InterPro" id="IPR025258">
    <property type="entry name" value="RH_dom"/>
</dbReference>
<dbReference type="Pfam" id="PF21054">
    <property type="entry name" value="RUBC_PIKBD"/>
    <property type="match status" value="1"/>
</dbReference>
<dbReference type="GO" id="GO:0006914">
    <property type="term" value="P:autophagy"/>
    <property type="evidence" value="ECO:0007669"/>
    <property type="project" value="UniProtKB-KW"/>
</dbReference>
<dbReference type="InterPro" id="IPR004012">
    <property type="entry name" value="Run_dom"/>
</dbReference>
<feature type="compositionally biased region" description="Basic residues" evidence="5">
    <location>
        <begin position="377"/>
        <end position="386"/>
    </location>
</feature>
<dbReference type="InterPro" id="IPR037213">
    <property type="entry name" value="Run_dom_sf"/>
</dbReference>
<dbReference type="InterPro" id="IPR052428">
    <property type="entry name" value="Autophagy_HostDef_Reg"/>
</dbReference>
<dbReference type="SMART" id="SM01175">
    <property type="entry name" value="DUF4206"/>
    <property type="match status" value="1"/>
</dbReference>
<dbReference type="KEGG" id="cvn:111136972"/>
<dbReference type="PROSITE" id="PS50826">
    <property type="entry name" value="RUN"/>
    <property type="match status" value="1"/>
</dbReference>
<reference evidence="8" key="1">
    <citation type="submission" date="2025-08" db="UniProtKB">
        <authorList>
            <consortium name="RefSeq"/>
        </authorList>
    </citation>
    <scope>IDENTIFICATION</scope>
    <source>
        <tissue evidence="8">Whole sample</tissue>
    </source>
</reference>
<evidence type="ECO:0000256" key="5">
    <source>
        <dbReference type="SAM" id="MobiDB-lite"/>
    </source>
</evidence>
<dbReference type="PANTHER" id="PTHR45971:SF1">
    <property type="entry name" value="RUBICON, ISOFORM A"/>
    <property type="match status" value="1"/>
</dbReference>
<dbReference type="Proteomes" id="UP000694844">
    <property type="component" value="Chromosome 5"/>
</dbReference>
<keyword evidence="3" id="KW-0967">Endosome</keyword>
<keyword evidence="4" id="KW-0072">Autophagy</keyword>
<evidence type="ECO:0000256" key="4">
    <source>
        <dbReference type="ARBA" id="ARBA00023006"/>
    </source>
</evidence>
<feature type="domain" description="RUN" evidence="6">
    <location>
        <begin position="38"/>
        <end position="164"/>
    </location>
</feature>
<evidence type="ECO:0000256" key="3">
    <source>
        <dbReference type="ARBA" id="ARBA00022753"/>
    </source>
</evidence>
<evidence type="ECO:0000256" key="1">
    <source>
        <dbReference type="ARBA" id="ARBA00004603"/>
    </source>
</evidence>
<organism evidence="7 8">
    <name type="scientific">Crassostrea virginica</name>
    <name type="common">Eastern oyster</name>
    <dbReference type="NCBI Taxonomy" id="6565"/>
    <lineage>
        <taxon>Eukaryota</taxon>
        <taxon>Metazoa</taxon>
        <taxon>Spiralia</taxon>
        <taxon>Lophotrochozoa</taxon>
        <taxon>Mollusca</taxon>
        <taxon>Bivalvia</taxon>
        <taxon>Autobranchia</taxon>
        <taxon>Pteriomorphia</taxon>
        <taxon>Ostreida</taxon>
        <taxon>Ostreoidea</taxon>
        <taxon>Ostreidae</taxon>
        <taxon>Crassostrea</taxon>
    </lineage>
</organism>
<name>A0A8B8EV82_CRAVI</name>
<dbReference type="InterPro" id="IPR048569">
    <property type="entry name" value="RUBC_PIKBD"/>
</dbReference>
<comment type="subcellular location">
    <subcellularLocation>
        <location evidence="1">Late endosome</location>
    </subcellularLocation>
</comment>
<gene>
    <name evidence="8" type="primary">LOC111136972</name>
</gene>
<feature type="compositionally biased region" description="Polar residues" evidence="5">
    <location>
        <begin position="527"/>
        <end position="547"/>
    </location>
</feature>
<proteinExistence type="predicted"/>
<dbReference type="GeneID" id="111136972"/>
<evidence type="ECO:0000259" key="6">
    <source>
        <dbReference type="PROSITE" id="PS50826"/>
    </source>
</evidence>
<keyword evidence="7" id="KW-1185">Reference proteome</keyword>
<dbReference type="RefSeq" id="XP_022343881.1">
    <property type="nucleotide sequence ID" value="XM_022488173.1"/>
</dbReference>
<evidence type="ECO:0000256" key="2">
    <source>
        <dbReference type="ARBA" id="ARBA00022553"/>
    </source>
</evidence>
<evidence type="ECO:0000313" key="8">
    <source>
        <dbReference type="RefSeq" id="XP_022343881.1"/>
    </source>
</evidence>
<keyword evidence="2" id="KW-0597">Phosphoprotein</keyword>
<protein>
    <submittedName>
        <fullName evidence="8">Run domain Beclin-1-interacting and cysteine-rich domain-containing protein-like isoform X1</fullName>
    </submittedName>
</protein>
<feature type="region of interest" description="Disordered" evidence="5">
    <location>
        <begin position="366"/>
        <end position="414"/>
    </location>
</feature>
<dbReference type="SMART" id="SM00593">
    <property type="entry name" value="RUN"/>
    <property type="match status" value="1"/>
</dbReference>
<accession>A0A8B8EV82</accession>
<dbReference type="Gene3D" id="1.20.58.900">
    <property type="match status" value="1"/>
</dbReference>
<dbReference type="Pfam" id="PF13901">
    <property type="entry name" value="RH_dom"/>
    <property type="match status" value="1"/>
</dbReference>
<feature type="compositionally biased region" description="Basic and acidic residues" evidence="5">
    <location>
        <begin position="394"/>
        <end position="405"/>
    </location>
</feature>
<feature type="region of interest" description="Disordered" evidence="5">
    <location>
        <begin position="527"/>
        <end position="559"/>
    </location>
</feature>
<evidence type="ECO:0000313" key="7">
    <source>
        <dbReference type="Proteomes" id="UP000694844"/>
    </source>
</evidence>
<feature type="compositionally biased region" description="Basic and acidic residues" evidence="5">
    <location>
        <begin position="366"/>
        <end position="376"/>
    </location>
</feature>
<sequence length="955" mass="108343">MSDEVHTDHNYRSEHRSLLSGLKTVTEGLLSGQSSNVWNIHGGLNRMCAQLENILYHGLKSTKGDLGIQLDFWPFVYSLKMLTPVLAPALDKVNRSGGSKGSTWLRQSLQNHTLSSELSTLVGSKSLMSKFYYDFAFLNDKAYFKALLVCLKAIELNQISLLAELDLKLLSNNNDVEPRYPRSRSWAVPERQHFISTSDRKSSSHDAMALAPPFASPKKESILCMSDEHAVPASIRTSTSPEETKSLARESLRTVLRKSGSESPTGEAPDFSFYDNLIISDPLLNIEFNENLPPENPSAAVDVGKDRKITNTNSKKAIKRSQSDTGMSKTLTVIKNIYKDNEDFEHRETPSVNRLEDIFSDSECPVKGENENEAAKVKAKKGHKRSRSDVGGIKIEKESQNEQRKTSKVKTGQAKCEMDRKDLQVPGIESSFRQPVQGQSLINYLSSQDFNTCANLDKENAHFSISEALIAAIEQMKWNHVISPKERAADIEEEEDSDEEINKLKQRIRIRKQQKLKEKAKFFPTSSDGITETVTTSKSPSSELDSSFQDDADTSESDVEVDEINLTISDSDQENESNLNLIKSKGLSLSLASLYSDADLQKVKPDRQSSIEVSDQSLSAESVAILLLKKFSEKQLPKASELEWLVPISEAPQELLPLPKSYPISPDDGESEIEGFTNSVLGTLRLRGNNEWAPPRSQIIFDIHPYQKRSIVMAKQNFRCAGCGTRVERAYMKRFRYCEYLGKYFCQCCHRNKLNYIPGHIIRKWDFKQYPVSDFSWKLLTRIYNEPYFNLSTINPTLFKKVRVLETVHSLRQQLMYLCKFLKICKYSESLIREMMAEPSHWHEDIDVYSICDLVDIKNYSLVTRLGDLVTKSIDHVEKCSFCQGFGFICELCGDERDIIFPFQLQKVAVCKDCSTCFHKACYVEGKCPKCFRIEARRRQIQETKTLDSSEESDS</sequence>
<dbReference type="AlphaFoldDB" id="A0A8B8EV82"/>
<dbReference type="CDD" id="cd17686">
    <property type="entry name" value="RUN_RUBCN"/>
    <property type="match status" value="1"/>
</dbReference>
<feature type="compositionally biased region" description="Acidic residues" evidence="5">
    <location>
        <begin position="548"/>
        <end position="559"/>
    </location>
</feature>
<dbReference type="OrthoDB" id="10067503at2759"/>
<dbReference type="GO" id="GO:0005770">
    <property type="term" value="C:late endosome"/>
    <property type="evidence" value="ECO:0007669"/>
    <property type="project" value="UniProtKB-SubCell"/>
</dbReference>
<dbReference type="GO" id="GO:1901981">
    <property type="term" value="F:phosphatidylinositol phosphate binding"/>
    <property type="evidence" value="ECO:0007669"/>
    <property type="project" value="TreeGrafter"/>
</dbReference>
<dbReference type="PANTHER" id="PTHR45971">
    <property type="entry name" value="PHOX (PX) DOMAIN-CONTAINING PROTEIN"/>
    <property type="match status" value="1"/>
</dbReference>